<dbReference type="KEGG" id="pcre:NCTC12858_00383"/>
<evidence type="ECO:0000313" key="1">
    <source>
        <dbReference type="EMBL" id="SQH72560.1"/>
    </source>
</evidence>
<proteinExistence type="predicted"/>
<protein>
    <submittedName>
        <fullName evidence="1">Uncharacterized protein</fullName>
    </submittedName>
</protein>
<dbReference type="Proteomes" id="UP000249300">
    <property type="component" value="Chromosome 1"/>
</dbReference>
<dbReference type="EMBL" id="LS483447">
    <property type="protein sequence ID" value="SQH72560.1"/>
    <property type="molecule type" value="Genomic_DNA"/>
</dbReference>
<sequence length="62" mass="7167">MRIRRPIFRNPYKRSRPAKAHPLPTIHVSYDLLPHSQSNLMLYLVSITIGSLSTDKLSYKTS</sequence>
<keyword evidence="2" id="KW-1185">Reference proteome</keyword>
<evidence type="ECO:0000313" key="2">
    <source>
        <dbReference type="Proteomes" id="UP000249300"/>
    </source>
</evidence>
<accession>A0A2X4PIQ3</accession>
<dbReference type="AlphaFoldDB" id="A0A2X4PIQ3"/>
<organism evidence="1 2">
    <name type="scientific">Porphyromonas crevioricanis</name>
    <dbReference type="NCBI Taxonomy" id="393921"/>
    <lineage>
        <taxon>Bacteria</taxon>
        <taxon>Pseudomonadati</taxon>
        <taxon>Bacteroidota</taxon>
        <taxon>Bacteroidia</taxon>
        <taxon>Bacteroidales</taxon>
        <taxon>Porphyromonadaceae</taxon>
        <taxon>Porphyromonas</taxon>
    </lineage>
</organism>
<name>A0A2X4PIQ3_9PORP</name>
<reference evidence="1 2" key="1">
    <citation type="submission" date="2018-06" db="EMBL/GenBank/DDBJ databases">
        <authorList>
            <consortium name="Pathogen Informatics"/>
            <person name="Doyle S."/>
        </authorList>
    </citation>
    <scope>NUCLEOTIDE SEQUENCE [LARGE SCALE GENOMIC DNA]</scope>
    <source>
        <strain evidence="1 2">NCTC12858</strain>
    </source>
</reference>
<gene>
    <name evidence="1" type="ORF">NCTC12858_00383</name>
</gene>